<keyword evidence="2" id="KW-1185">Reference proteome</keyword>
<accession>A0ABY3RHR5</accession>
<dbReference type="Proteomes" id="UP001431010">
    <property type="component" value="Chromosome"/>
</dbReference>
<name>A0ABY3RHR5_9BRAD</name>
<gene>
    <name evidence="1" type="ORF">LQG66_11425</name>
</gene>
<dbReference type="RefSeq" id="WP_231326323.1">
    <property type="nucleotide sequence ID" value="NZ_CP088156.1"/>
</dbReference>
<evidence type="ECO:0000313" key="2">
    <source>
        <dbReference type="Proteomes" id="UP001431010"/>
    </source>
</evidence>
<evidence type="ECO:0000313" key="1">
    <source>
        <dbReference type="EMBL" id="UFZ06868.1"/>
    </source>
</evidence>
<protein>
    <submittedName>
        <fullName evidence="1">Uncharacterized protein</fullName>
    </submittedName>
</protein>
<organism evidence="1 2">
    <name type="scientific">Bradyrhizobium ontarionense</name>
    <dbReference type="NCBI Taxonomy" id="2898149"/>
    <lineage>
        <taxon>Bacteria</taxon>
        <taxon>Pseudomonadati</taxon>
        <taxon>Pseudomonadota</taxon>
        <taxon>Alphaproteobacteria</taxon>
        <taxon>Hyphomicrobiales</taxon>
        <taxon>Nitrobacteraceae</taxon>
        <taxon>Bradyrhizobium</taxon>
    </lineage>
</organism>
<proteinExistence type="predicted"/>
<reference evidence="1" key="1">
    <citation type="journal article" date="2024" name="Antonie Van Leeuwenhoek">
        <title>Bradyrhizobium ontarionense sp. nov., a novel bacterial symbiont isolated from Aeschynomene indica (Indian jointvetch), harbours photosynthesis, nitrogen fixation and nitrous oxide (N2O) reductase genes.</title>
        <authorList>
            <person name="Bromfield E.S.P."/>
            <person name="Cloutier S."/>
        </authorList>
    </citation>
    <scope>NUCLEOTIDE SEQUENCE</scope>
    <source>
        <strain evidence="1">A19</strain>
    </source>
</reference>
<sequence>MSNDIQVGDRVRLLGLPDWLLHDLPASEQTEMRGFIGQSCAVSDIDACGYYWLGFGTTVEDADGARYTGHTFCVPRDLIEREG</sequence>
<dbReference type="EMBL" id="CP088156">
    <property type="protein sequence ID" value="UFZ06868.1"/>
    <property type="molecule type" value="Genomic_DNA"/>
</dbReference>